<evidence type="ECO:0008006" key="3">
    <source>
        <dbReference type="Google" id="ProtNLM"/>
    </source>
</evidence>
<dbReference type="Pfam" id="PF09424">
    <property type="entry name" value="YqeY"/>
    <property type="match status" value="1"/>
</dbReference>
<dbReference type="InterPro" id="IPR023168">
    <property type="entry name" value="GatB_Yqey_C_2"/>
</dbReference>
<dbReference type="Gene3D" id="1.10.10.410">
    <property type="match status" value="1"/>
</dbReference>
<accession>A0A2H0BGM2</accession>
<dbReference type="GO" id="GO:0016884">
    <property type="term" value="F:carbon-nitrogen ligase activity, with glutamine as amido-N-donor"/>
    <property type="evidence" value="ECO:0007669"/>
    <property type="project" value="InterPro"/>
</dbReference>
<protein>
    <recommendedName>
        <fullName evidence="3">Glutamyl-tRNA amidotransferase</fullName>
    </recommendedName>
</protein>
<dbReference type="AlphaFoldDB" id="A0A2H0BGM2"/>
<name>A0A2H0BGM2_UNCKA</name>
<organism evidence="1 2">
    <name type="scientific">candidate division WWE3 bacterium CG22_combo_CG10-13_8_21_14_all_39_12</name>
    <dbReference type="NCBI Taxonomy" id="1975094"/>
    <lineage>
        <taxon>Bacteria</taxon>
        <taxon>Katanobacteria</taxon>
    </lineage>
</organism>
<reference evidence="1 2" key="1">
    <citation type="submission" date="2017-09" db="EMBL/GenBank/DDBJ databases">
        <title>Depth-based differentiation of microbial function through sediment-hosted aquifers and enrichment of novel symbionts in the deep terrestrial subsurface.</title>
        <authorList>
            <person name="Probst A.J."/>
            <person name="Ladd B."/>
            <person name="Jarett J.K."/>
            <person name="Geller-Mcgrath D.E."/>
            <person name="Sieber C.M."/>
            <person name="Emerson J.B."/>
            <person name="Anantharaman K."/>
            <person name="Thomas B.C."/>
            <person name="Malmstrom R."/>
            <person name="Stieglmeier M."/>
            <person name="Klingl A."/>
            <person name="Woyke T."/>
            <person name="Ryan C.M."/>
            <person name="Banfield J.F."/>
        </authorList>
    </citation>
    <scope>NUCLEOTIDE SEQUENCE [LARGE SCALE GENOMIC DNA]</scope>
    <source>
        <strain evidence="1">CG22_combo_CG10-13_8_21_14_all_39_12</strain>
    </source>
</reference>
<gene>
    <name evidence="1" type="ORF">COX05_01025</name>
</gene>
<dbReference type="PANTHER" id="PTHR28055:SF1">
    <property type="entry name" value="ALTERED INHERITANCE OF MITOCHONDRIA PROTEIN 41, MITOCHONDRIAL"/>
    <property type="match status" value="1"/>
</dbReference>
<dbReference type="Gene3D" id="1.10.1510.10">
    <property type="entry name" value="Uncharacterised protein YqeY/AIM41 PF09424, N-terminal domain"/>
    <property type="match status" value="1"/>
</dbReference>
<dbReference type="SUPFAM" id="SSF89095">
    <property type="entry name" value="GatB/YqeY motif"/>
    <property type="match status" value="1"/>
</dbReference>
<dbReference type="InterPro" id="IPR019004">
    <property type="entry name" value="YqeY/Aim41"/>
</dbReference>
<evidence type="ECO:0000313" key="1">
    <source>
        <dbReference type="EMBL" id="PIP56801.1"/>
    </source>
</evidence>
<dbReference type="InterPro" id="IPR003789">
    <property type="entry name" value="Asn/Gln_tRNA_amidoTrase-B-like"/>
</dbReference>
<dbReference type="EMBL" id="PCSU01000014">
    <property type="protein sequence ID" value="PIP56801.1"/>
    <property type="molecule type" value="Genomic_DNA"/>
</dbReference>
<dbReference type="PANTHER" id="PTHR28055">
    <property type="entry name" value="ALTERED INHERITANCE OF MITOCHONDRIA PROTEIN 41, MITOCHONDRIAL"/>
    <property type="match status" value="1"/>
</dbReference>
<dbReference type="InterPro" id="IPR042184">
    <property type="entry name" value="YqeY/Aim41_N"/>
</dbReference>
<evidence type="ECO:0000313" key="2">
    <source>
        <dbReference type="Proteomes" id="UP000228495"/>
    </source>
</evidence>
<proteinExistence type="predicted"/>
<dbReference type="Proteomes" id="UP000228495">
    <property type="component" value="Unassembled WGS sequence"/>
</dbReference>
<sequence length="153" mass="17154">MPYNNNMIRDTIKSDVITALKAGEKEKASFLRVLVSEMQMLELTLKSQNKELTDDDALTVLKKEVKRRKEAIEIYTTAGESNKVLKEESEIAIISEYLPEQIGEDAIKEIVEHVISENPDADFGTIMKAVMAQTKGQADGNIVRNIVQTQLLT</sequence>
<comment type="caution">
    <text evidence="1">The sequence shown here is derived from an EMBL/GenBank/DDBJ whole genome shotgun (WGS) entry which is preliminary data.</text>
</comment>